<keyword evidence="1" id="KW-0732">Signal</keyword>
<dbReference type="InterPro" id="IPR018247">
    <property type="entry name" value="EF_Hand_1_Ca_BS"/>
</dbReference>
<feature type="chain" id="PRO_5028248354" evidence="1">
    <location>
        <begin position="21"/>
        <end position="757"/>
    </location>
</feature>
<reference evidence="2" key="1">
    <citation type="journal article" date="2020" name="mSystems">
        <title>Genome- and Community-Level Interaction Insights into Carbon Utilization and Element Cycling Functions of Hydrothermarchaeota in Hydrothermal Sediment.</title>
        <authorList>
            <person name="Zhou Z."/>
            <person name="Liu Y."/>
            <person name="Xu W."/>
            <person name="Pan J."/>
            <person name="Luo Z.H."/>
            <person name="Li M."/>
        </authorList>
    </citation>
    <scope>NUCLEOTIDE SEQUENCE [LARGE SCALE GENOMIC DNA]</scope>
    <source>
        <strain evidence="2">SpSt-222</strain>
    </source>
</reference>
<comment type="caution">
    <text evidence="2">The sequence shown here is derived from an EMBL/GenBank/DDBJ whole genome shotgun (WGS) entry which is preliminary data.</text>
</comment>
<sequence>MGKRLVHLLLAVAMAVSAFAGLTIAPAGAVVEELGNRIYFPFVPNGEEYGNMGPWYGTVTVQNPNGVDITIQLRKANGDVIGTATLEPFAAKTWNSSDLFDDGNGGGVVVLGPSAEVVPAGGVKYTIWRGETANGVDKIPNPCAGGFEAVTSVTIRQGDTVFTEYPANPSGDYTLLDDPDNPGAYIWVEWWQENIDNVNDTTFDPDEQPGPAEPDEGTQYTVEIRCEGATFPALGLPIAGVAKIVSPVASNSGRTSAQHESVSGYTALPQTDVEIGGQHALVFPIVQTNNGWDSVLHVTNFDSRSNCSVTVTLYQSPSGYSDPSYGQFIKLLKKGETWHIDLKEQGVPDGWVGQAWVDSDCRVAATVDRVKAAQPWGTPVNMALTNQALPQHAGNEVQALPLVFQGYNGWNTGLSMANLSDVAPANVQITYYNSAGVAVGTESRVIQPRAMEFVYKPSTTDVGIGGFGHALVVSTQPVLVAVDSVKYTGNDQDVGQALGYVAQSGTDIPHGQLYMPLFQKQGLLSGGNDNSGVALFNAGDRPVRVSIMFYSSTGSPTAPTLTAPIIASIPAHGGYIAYAPNYGEMPGGFQGSVVVTQLDGLGPIVGVSNNVNYDVQFDGSAAYNMPRAQGWELTCTTAQDPAPGDATADCTLSGMLGPGVVPGGAPILLHVIDNPAVDDMSFDVPANPDQNTLALTTAADGSFNAPLYWVTDADGNNQFTVTVELYYDVDGNGMLGPNDLLLTTATCSGGSQPQQQP</sequence>
<evidence type="ECO:0000313" key="2">
    <source>
        <dbReference type="EMBL" id="HEF64454.1"/>
    </source>
</evidence>
<protein>
    <submittedName>
        <fullName evidence="2">Uncharacterized protein</fullName>
    </submittedName>
</protein>
<name>A0A7C1X4X7_THERO</name>
<dbReference type="PROSITE" id="PS00018">
    <property type="entry name" value="EF_HAND_1"/>
    <property type="match status" value="1"/>
</dbReference>
<dbReference type="AlphaFoldDB" id="A0A7C1X4X7"/>
<organism evidence="2">
    <name type="scientific">Thermomicrobium roseum</name>
    <dbReference type="NCBI Taxonomy" id="500"/>
    <lineage>
        <taxon>Bacteria</taxon>
        <taxon>Pseudomonadati</taxon>
        <taxon>Thermomicrobiota</taxon>
        <taxon>Thermomicrobia</taxon>
        <taxon>Thermomicrobiales</taxon>
        <taxon>Thermomicrobiaceae</taxon>
        <taxon>Thermomicrobium</taxon>
    </lineage>
</organism>
<feature type="signal peptide" evidence="1">
    <location>
        <begin position="1"/>
        <end position="20"/>
    </location>
</feature>
<gene>
    <name evidence="2" type="ORF">ENP47_02430</name>
</gene>
<dbReference type="EMBL" id="DSJL01000006">
    <property type="protein sequence ID" value="HEF64454.1"/>
    <property type="molecule type" value="Genomic_DNA"/>
</dbReference>
<proteinExistence type="predicted"/>
<evidence type="ECO:0000256" key="1">
    <source>
        <dbReference type="SAM" id="SignalP"/>
    </source>
</evidence>
<accession>A0A7C1X4X7</accession>